<dbReference type="EMBL" id="JACBJI010000007">
    <property type="protein sequence ID" value="NYA72221.1"/>
    <property type="molecule type" value="Genomic_DNA"/>
</dbReference>
<evidence type="ECO:0000256" key="2">
    <source>
        <dbReference type="SAM" id="SignalP"/>
    </source>
</evidence>
<dbReference type="NCBIfam" id="TIGR04183">
    <property type="entry name" value="Por_Secre_tail"/>
    <property type="match status" value="1"/>
</dbReference>
<organism evidence="4 5">
    <name type="scientific">Flavobacterium agri</name>
    <dbReference type="NCBI Taxonomy" id="2743471"/>
    <lineage>
        <taxon>Bacteria</taxon>
        <taxon>Pseudomonadati</taxon>
        <taxon>Bacteroidota</taxon>
        <taxon>Flavobacteriia</taxon>
        <taxon>Flavobacteriales</taxon>
        <taxon>Flavobacteriaceae</taxon>
        <taxon>Flavobacterium</taxon>
    </lineage>
</organism>
<proteinExistence type="predicted"/>
<comment type="caution">
    <text evidence="4">The sequence shown here is derived from an EMBL/GenBank/DDBJ whole genome shotgun (WGS) entry which is preliminary data.</text>
</comment>
<reference evidence="4 5" key="1">
    <citation type="submission" date="2020-07" db="EMBL/GenBank/DDBJ databases">
        <authorList>
            <person name="Sun Q."/>
        </authorList>
    </citation>
    <scope>NUCLEOTIDE SEQUENCE [LARGE SCALE GENOMIC DNA]</scope>
    <source>
        <strain evidence="4 5">MAH-1</strain>
    </source>
</reference>
<dbReference type="AlphaFoldDB" id="A0A7Y8Y468"/>
<sequence>MKTTLLSALLALFSLTLFGQEPIIAGDTMLCPNGFGTAYIVTDQAYDSYQWQYRFAFTSDPFQNIPNADDATFTYDYYNYSVTEIRVQVTLDGSTYQSNALLIDGYAFLPIFTIQSFDENEVTIDPNNGTLLLCQGASIEFSVGMPYTTNIQWYNNGNPIDGATNTTLIVTQPGNYYVTASPEVCPDSEDTSLPTAVGMNPDCNLSVGNPGAGMAFGFYPNPVKSELQFHSDTTISQVDVYDITGKKLLQAKPNSNTGKIDMGSLSSGVYIMQITSDTQHKNLKFIKD</sequence>
<dbReference type="Proteomes" id="UP000535020">
    <property type="component" value="Unassembled WGS sequence"/>
</dbReference>
<accession>A0A7Y8Y468</accession>
<feature type="signal peptide" evidence="2">
    <location>
        <begin position="1"/>
        <end position="19"/>
    </location>
</feature>
<dbReference type="InterPro" id="IPR013783">
    <property type="entry name" value="Ig-like_fold"/>
</dbReference>
<gene>
    <name evidence="4" type="ORF">HZF10_14925</name>
</gene>
<dbReference type="InterPro" id="IPR026444">
    <property type="entry name" value="Secre_tail"/>
</dbReference>
<evidence type="ECO:0000256" key="1">
    <source>
        <dbReference type="ARBA" id="ARBA00022729"/>
    </source>
</evidence>
<keyword evidence="1 2" id="KW-0732">Signal</keyword>
<dbReference type="Pfam" id="PF18962">
    <property type="entry name" value="Por_Secre_tail"/>
    <property type="match status" value="1"/>
</dbReference>
<name>A0A7Y8Y468_9FLAO</name>
<dbReference type="RefSeq" id="WP_176007027.1">
    <property type="nucleotide sequence ID" value="NZ_JABWMI010000018.1"/>
</dbReference>
<feature type="chain" id="PRO_5031391289" evidence="2">
    <location>
        <begin position="20"/>
        <end position="288"/>
    </location>
</feature>
<dbReference type="PROSITE" id="PS50835">
    <property type="entry name" value="IG_LIKE"/>
    <property type="match status" value="1"/>
</dbReference>
<evidence type="ECO:0000259" key="3">
    <source>
        <dbReference type="PROSITE" id="PS50835"/>
    </source>
</evidence>
<evidence type="ECO:0000313" key="4">
    <source>
        <dbReference type="EMBL" id="NYA72221.1"/>
    </source>
</evidence>
<dbReference type="Gene3D" id="2.60.40.10">
    <property type="entry name" value="Immunoglobulins"/>
    <property type="match status" value="1"/>
</dbReference>
<evidence type="ECO:0000313" key="5">
    <source>
        <dbReference type="Proteomes" id="UP000535020"/>
    </source>
</evidence>
<keyword evidence="5" id="KW-1185">Reference proteome</keyword>
<feature type="domain" description="Ig-like" evidence="3">
    <location>
        <begin position="110"/>
        <end position="198"/>
    </location>
</feature>
<protein>
    <submittedName>
        <fullName evidence="4">T9SS type A sorting domain-containing protein</fullName>
    </submittedName>
</protein>
<dbReference type="InterPro" id="IPR007110">
    <property type="entry name" value="Ig-like_dom"/>
</dbReference>